<evidence type="ECO:0000259" key="2">
    <source>
        <dbReference type="PROSITE" id="PS51819"/>
    </source>
</evidence>
<dbReference type="InterPro" id="IPR037523">
    <property type="entry name" value="VOC_core"/>
</dbReference>
<evidence type="ECO:0000256" key="1">
    <source>
        <dbReference type="ARBA" id="ARBA00022723"/>
    </source>
</evidence>
<comment type="caution">
    <text evidence="3">The sequence shown here is derived from an EMBL/GenBank/DDBJ whole genome shotgun (WGS) entry which is preliminary data.</text>
</comment>
<organism evidence="3 4">
    <name type="scientific">Candidatus Muproteobacteria bacterium RBG_19FT_COMBO_61_10</name>
    <dbReference type="NCBI Taxonomy" id="1817761"/>
    <lineage>
        <taxon>Bacteria</taxon>
        <taxon>Pseudomonadati</taxon>
        <taxon>Pseudomonadota</taxon>
        <taxon>Candidatus Muproteobacteria</taxon>
    </lineage>
</organism>
<dbReference type="Pfam" id="PF00903">
    <property type="entry name" value="Glyoxalase"/>
    <property type="match status" value="1"/>
</dbReference>
<protein>
    <submittedName>
        <fullName evidence="3">Glyoxalase</fullName>
    </submittedName>
</protein>
<dbReference type="PROSITE" id="PS51819">
    <property type="entry name" value="VOC"/>
    <property type="match status" value="1"/>
</dbReference>
<dbReference type="SUPFAM" id="SSF54593">
    <property type="entry name" value="Glyoxalase/Bleomycin resistance protein/Dihydroxybiphenyl dioxygenase"/>
    <property type="match status" value="1"/>
</dbReference>
<dbReference type="Gene3D" id="3.10.180.10">
    <property type="entry name" value="2,3-Dihydroxybiphenyl 1,2-Dioxygenase, domain 1"/>
    <property type="match status" value="1"/>
</dbReference>
<dbReference type="GO" id="GO:0046872">
    <property type="term" value="F:metal ion binding"/>
    <property type="evidence" value="ECO:0007669"/>
    <property type="project" value="UniProtKB-KW"/>
</dbReference>
<dbReference type="EMBL" id="MFSV01000155">
    <property type="protein sequence ID" value="OGI57050.1"/>
    <property type="molecule type" value="Genomic_DNA"/>
</dbReference>
<proteinExistence type="predicted"/>
<dbReference type="PANTHER" id="PTHR36113:SF6">
    <property type="entry name" value="FOSFOMYCIN RESISTANCE PROTEIN FOSX"/>
    <property type="match status" value="1"/>
</dbReference>
<dbReference type="InterPro" id="IPR004360">
    <property type="entry name" value="Glyas_Fos-R_dOase_dom"/>
</dbReference>
<dbReference type="InterPro" id="IPR051332">
    <property type="entry name" value="Fosfomycin_Res_Enzymes"/>
</dbReference>
<gene>
    <name evidence="3" type="ORF">A2V58_06460</name>
</gene>
<reference evidence="3 4" key="1">
    <citation type="journal article" date="2016" name="Nat. Commun.">
        <title>Thousands of microbial genomes shed light on interconnected biogeochemical processes in an aquifer system.</title>
        <authorList>
            <person name="Anantharaman K."/>
            <person name="Brown C.T."/>
            <person name="Hug L.A."/>
            <person name="Sharon I."/>
            <person name="Castelle C.J."/>
            <person name="Probst A.J."/>
            <person name="Thomas B.C."/>
            <person name="Singh A."/>
            <person name="Wilkins M.J."/>
            <person name="Karaoz U."/>
            <person name="Brodie E.L."/>
            <person name="Williams K.H."/>
            <person name="Hubbard S.S."/>
            <person name="Banfield J.F."/>
        </authorList>
    </citation>
    <scope>NUCLEOTIDE SEQUENCE [LARGE SCALE GENOMIC DNA]</scope>
</reference>
<feature type="domain" description="VOC" evidence="2">
    <location>
        <begin position="9"/>
        <end position="126"/>
    </location>
</feature>
<dbReference type="AlphaFoldDB" id="A0A1F6UI27"/>
<dbReference type="InterPro" id="IPR029068">
    <property type="entry name" value="Glyas_Bleomycin-R_OHBP_Dase"/>
</dbReference>
<dbReference type="PANTHER" id="PTHR36113">
    <property type="entry name" value="LYASE, PUTATIVE-RELATED-RELATED"/>
    <property type="match status" value="1"/>
</dbReference>
<sequence>MLRPEATAGLRHIALQVHNLEACEHFYTELLGMRVEWRPDMDNVYLTSGNDNLALHRATGEFAPAAAQRLDHFGFIIARMQDVDSWFSFLKSNGVTVVKEPRTHRDGARSFYCLDPDGNSVQLICHPPLCRGGA</sequence>
<dbReference type="Proteomes" id="UP000177950">
    <property type="component" value="Unassembled WGS sequence"/>
</dbReference>
<dbReference type="CDD" id="cd06587">
    <property type="entry name" value="VOC"/>
    <property type="match status" value="1"/>
</dbReference>
<name>A0A1F6UI27_9PROT</name>
<keyword evidence="1" id="KW-0479">Metal-binding</keyword>
<evidence type="ECO:0000313" key="4">
    <source>
        <dbReference type="Proteomes" id="UP000177950"/>
    </source>
</evidence>
<accession>A0A1F6UI27</accession>
<evidence type="ECO:0000313" key="3">
    <source>
        <dbReference type="EMBL" id="OGI57050.1"/>
    </source>
</evidence>